<dbReference type="CDD" id="cd02440">
    <property type="entry name" value="AdoMet_MTases"/>
    <property type="match status" value="1"/>
</dbReference>
<evidence type="ECO:0000313" key="3">
    <source>
        <dbReference type="EMBL" id="SQA95090.1"/>
    </source>
</evidence>
<dbReference type="EMBL" id="UAVS01000009">
    <property type="protein sequence ID" value="SQA95090.1"/>
    <property type="molecule type" value="Genomic_DNA"/>
</dbReference>
<protein>
    <submittedName>
        <fullName evidence="3">RNA methyltransferase, RsmD family</fullName>
    </submittedName>
</protein>
<dbReference type="SUPFAM" id="SSF53335">
    <property type="entry name" value="S-adenosyl-L-methionine-dependent methyltransferases"/>
    <property type="match status" value="1"/>
</dbReference>
<proteinExistence type="predicted"/>
<name>A0A2X2V009_CAPOC</name>
<keyword evidence="3" id="KW-0489">Methyltransferase</keyword>
<organism evidence="3 4">
    <name type="scientific">Capnocytophaga ochracea</name>
    <dbReference type="NCBI Taxonomy" id="1018"/>
    <lineage>
        <taxon>Bacteria</taxon>
        <taxon>Pseudomonadati</taxon>
        <taxon>Bacteroidota</taxon>
        <taxon>Flavobacteriia</taxon>
        <taxon>Flavobacteriales</taxon>
        <taxon>Flavobacteriaceae</taxon>
        <taxon>Capnocytophaga</taxon>
    </lineage>
</organism>
<dbReference type="Gene3D" id="1.10.10.1110">
    <property type="entry name" value="Methyltransferase PG1098, N-terminal domain"/>
    <property type="match status" value="1"/>
</dbReference>
<dbReference type="Pfam" id="PF22013">
    <property type="entry name" value="PG_1098_Fer"/>
    <property type="match status" value="1"/>
</dbReference>
<feature type="domain" description="THUMP-like" evidence="1">
    <location>
        <begin position="322"/>
        <end position="374"/>
    </location>
</feature>
<feature type="domain" description="PG-1098 ferredoxin-like" evidence="2">
    <location>
        <begin position="277"/>
        <end position="319"/>
    </location>
</feature>
<dbReference type="Proteomes" id="UP000250169">
    <property type="component" value="Unassembled WGS sequence"/>
</dbReference>
<reference evidence="3 4" key="1">
    <citation type="submission" date="2018-06" db="EMBL/GenBank/DDBJ databases">
        <authorList>
            <consortium name="Pathogen Informatics"/>
            <person name="Doyle S."/>
        </authorList>
    </citation>
    <scope>NUCLEOTIDE SEQUENCE [LARGE SCALE GENOMIC DNA]</scope>
    <source>
        <strain evidence="3 4">NCTC11545</strain>
    </source>
</reference>
<dbReference type="Pfam" id="PF03602">
    <property type="entry name" value="Cons_hypoth95"/>
    <property type="match status" value="1"/>
</dbReference>
<dbReference type="Gene3D" id="3.40.50.150">
    <property type="entry name" value="Vaccinia Virus protein VP39"/>
    <property type="match status" value="1"/>
</dbReference>
<dbReference type="InterPro" id="IPR029063">
    <property type="entry name" value="SAM-dependent_MTases_sf"/>
</dbReference>
<dbReference type="InterPro" id="IPR054168">
    <property type="entry name" value="PG_1098_Fer"/>
</dbReference>
<dbReference type="GO" id="GO:0008168">
    <property type="term" value="F:methyltransferase activity"/>
    <property type="evidence" value="ECO:0007669"/>
    <property type="project" value="UniProtKB-KW"/>
</dbReference>
<evidence type="ECO:0000259" key="1">
    <source>
        <dbReference type="Pfam" id="PF18096"/>
    </source>
</evidence>
<dbReference type="AlphaFoldDB" id="A0A2X2V009"/>
<keyword evidence="3" id="KW-0808">Transferase</keyword>
<dbReference type="InterPro" id="IPR041497">
    <property type="entry name" value="Thump-like"/>
</dbReference>
<accession>A0A2X2V009</accession>
<evidence type="ECO:0000313" key="4">
    <source>
        <dbReference type="Proteomes" id="UP000250169"/>
    </source>
</evidence>
<evidence type="ECO:0000259" key="2">
    <source>
        <dbReference type="Pfam" id="PF22013"/>
    </source>
</evidence>
<sequence>MRTMNLLDENVQRFIREYEGTTTTLLLKKTVFNGISNKELTQQIEGRRTAAKKLPFLLTAEGILFPPTLNLEQTSSEATAQYKAQGLHGERFLDLTCGFGIDAFFLSEKFKEVTLVEQNKELLSKVEHNWQVLGRKATFINGSAEAFLKATTAHYNLIYLDPARRDALKQKKFLLEDLSPNILELQSLLLQKTDKVLTKLSPMIDISYLLHTLPKITHIHLVALRNEVKEVLVVQEPKKETQVQIHCVNLETEEPILQFTEEVLHSSQVVYSAPKQYLYIPNNALLKSGAFNYITQYFEVEKLDVNTHLYTSEELKKPFAGRILQVIPFNLKELKKGSKYCILSKNYPLSVAEIKKKYRIVEGGNEYLIFTRSVEGLVVLLGKVIE</sequence>
<dbReference type="Pfam" id="PF18096">
    <property type="entry name" value="Thump_like"/>
    <property type="match status" value="1"/>
</dbReference>
<dbReference type="GO" id="GO:0032259">
    <property type="term" value="P:methylation"/>
    <property type="evidence" value="ECO:0007669"/>
    <property type="project" value="UniProtKB-KW"/>
</dbReference>
<gene>
    <name evidence="3" type="ORF">NCTC11545_02303</name>
</gene>